<proteinExistence type="predicted"/>
<accession>A0ABV6QXX7</accession>
<keyword evidence="2" id="KW-0812">Transmembrane</keyword>
<feature type="compositionally biased region" description="Basic residues" evidence="1">
    <location>
        <begin position="146"/>
        <end position="155"/>
    </location>
</feature>
<keyword evidence="2" id="KW-1133">Transmembrane helix</keyword>
<protein>
    <recommendedName>
        <fullName evidence="5">PH domain-containing protein</fullName>
    </recommendedName>
</protein>
<evidence type="ECO:0000256" key="1">
    <source>
        <dbReference type="SAM" id="MobiDB-lite"/>
    </source>
</evidence>
<name>A0ABV6QXX7_9ACTN</name>
<feature type="transmembrane region" description="Helical" evidence="2">
    <location>
        <begin position="33"/>
        <end position="52"/>
    </location>
</feature>
<keyword evidence="2" id="KW-0472">Membrane</keyword>
<dbReference type="RefSeq" id="WP_380057656.1">
    <property type="nucleotide sequence ID" value="NZ_JBHLTC010000057.1"/>
</dbReference>
<evidence type="ECO:0000313" key="3">
    <source>
        <dbReference type="EMBL" id="MFC0629487.1"/>
    </source>
</evidence>
<reference evidence="3 4" key="1">
    <citation type="submission" date="2024-09" db="EMBL/GenBank/DDBJ databases">
        <authorList>
            <person name="Sun Q."/>
            <person name="Mori K."/>
        </authorList>
    </citation>
    <scope>NUCLEOTIDE SEQUENCE [LARGE SCALE GENOMIC DNA]</scope>
    <source>
        <strain evidence="3 4">CGMCC 1.15906</strain>
    </source>
</reference>
<organism evidence="3 4">
    <name type="scientific">Kribbella deserti</name>
    <dbReference type="NCBI Taxonomy" id="1926257"/>
    <lineage>
        <taxon>Bacteria</taxon>
        <taxon>Bacillati</taxon>
        <taxon>Actinomycetota</taxon>
        <taxon>Actinomycetes</taxon>
        <taxon>Propionibacteriales</taxon>
        <taxon>Kribbellaceae</taxon>
        <taxon>Kribbella</taxon>
    </lineage>
</organism>
<evidence type="ECO:0008006" key="5">
    <source>
        <dbReference type="Google" id="ProtNLM"/>
    </source>
</evidence>
<feature type="transmembrane region" description="Helical" evidence="2">
    <location>
        <begin position="7"/>
        <end position="27"/>
    </location>
</feature>
<gene>
    <name evidence="3" type="ORF">ACFFGN_35820</name>
</gene>
<evidence type="ECO:0000313" key="4">
    <source>
        <dbReference type="Proteomes" id="UP001589890"/>
    </source>
</evidence>
<keyword evidence="4" id="KW-1185">Reference proteome</keyword>
<feature type="region of interest" description="Disordered" evidence="1">
    <location>
        <begin position="133"/>
        <end position="155"/>
    </location>
</feature>
<evidence type="ECO:0000256" key="2">
    <source>
        <dbReference type="SAM" id="Phobius"/>
    </source>
</evidence>
<dbReference type="EMBL" id="JBHLTC010000057">
    <property type="protein sequence ID" value="MFC0629487.1"/>
    <property type="molecule type" value="Genomic_DNA"/>
</dbReference>
<dbReference type="Proteomes" id="UP001589890">
    <property type="component" value="Unassembled WGS sequence"/>
</dbReference>
<sequence>MDLRPLLVSRIVNLLPGLTVAVLGAVYGISDRGVFAVIVAVLAVAAGGWLAVRGYHLGARLDDDAIEVRGLFRTQRVDRERIDSITDLPGLVWKDDAGRKHWTPIIAFAREDSAPLFKSVIKHNQQMVEQIQAWGPPPQGSAQPRRALRRTREKQ</sequence>
<comment type="caution">
    <text evidence="3">The sequence shown here is derived from an EMBL/GenBank/DDBJ whole genome shotgun (WGS) entry which is preliminary data.</text>
</comment>